<name>A0A8K1C7S7_PYTOL</name>
<comment type="caution">
    <text evidence="2">The sequence shown here is derived from an EMBL/GenBank/DDBJ whole genome shotgun (WGS) entry which is preliminary data.</text>
</comment>
<reference evidence="2" key="1">
    <citation type="submission" date="2019-03" db="EMBL/GenBank/DDBJ databases">
        <title>Long read genome sequence of the mycoparasitic Pythium oligandrum ATCC 38472 isolated from sugarbeet rhizosphere.</title>
        <authorList>
            <person name="Gaulin E."/>
        </authorList>
    </citation>
    <scope>NUCLEOTIDE SEQUENCE</scope>
    <source>
        <strain evidence="2">ATCC 38472_TT</strain>
    </source>
</reference>
<protein>
    <submittedName>
        <fullName evidence="2">Uncharacterized protein</fullName>
    </submittedName>
</protein>
<keyword evidence="1" id="KW-1133">Transmembrane helix</keyword>
<evidence type="ECO:0000313" key="3">
    <source>
        <dbReference type="Proteomes" id="UP000794436"/>
    </source>
</evidence>
<dbReference type="EMBL" id="SPLM01000112">
    <property type="protein sequence ID" value="TMW58236.1"/>
    <property type="molecule type" value="Genomic_DNA"/>
</dbReference>
<accession>A0A8K1C7S7</accession>
<gene>
    <name evidence="2" type="ORF">Poli38472_011824</name>
</gene>
<evidence type="ECO:0000256" key="1">
    <source>
        <dbReference type="SAM" id="Phobius"/>
    </source>
</evidence>
<keyword evidence="1" id="KW-0472">Membrane</keyword>
<dbReference type="AlphaFoldDB" id="A0A8K1C7S7"/>
<sequence length="324" mass="35828">MVLGRVARRAVALDRARYASPPAMRRFVQTNATKETLNPAAAASNGAAGAEDEAPKYKPGFFSRNPGVTLGGIVLAIALYVYRSSKSKKNFEAVQLPIADAAVISPYEAWELRSNNEITPETFETLRTGVFDAFPSGKAAMAQFDRYLGFKLRDACPNGIHMAHHLERVLMSLAKDEEQKNDVDALMVAFSMTVKGATDDRLKCLFDLAARANAGHAEEEEKTITQPEFERLLDLLLQTYQIPSEKRVVPVEAEKYPFQQFKPATAFDLLQGAAQAQVDAKLITSEEANARDAYTFEAFSQIMKGKVVCLWGECFANSKKRMKS</sequence>
<feature type="transmembrane region" description="Helical" evidence="1">
    <location>
        <begin position="65"/>
        <end position="82"/>
    </location>
</feature>
<evidence type="ECO:0000313" key="2">
    <source>
        <dbReference type="EMBL" id="TMW58236.1"/>
    </source>
</evidence>
<keyword evidence="1" id="KW-0812">Transmembrane</keyword>
<proteinExistence type="predicted"/>
<organism evidence="2 3">
    <name type="scientific">Pythium oligandrum</name>
    <name type="common">Mycoparasitic fungus</name>
    <dbReference type="NCBI Taxonomy" id="41045"/>
    <lineage>
        <taxon>Eukaryota</taxon>
        <taxon>Sar</taxon>
        <taxon>Stramenopiles</taxon>
        <taxon>Oomycota</taxon>
        <taxon>Peronosporomycetes</taxon>
        <taxon>Pythiales</taxon>
        <taxon>Pythiaceae</taxon>
        <taxon>Pythium</taxon>
    </lineage>
</organism>
<dbReference type="Proteomes" id="UP000794436">
    <property type="component" value="Unassembled WGS sequence"/>
</dbReference>
<keyword evidence="3" id="KW-1185">Reference proteome</keyword>
<dbReference type="OrthoDB" id="191686at2759"/>